<evidence type="ECO:0000256" key="1">
    <source>
        <dbReference type="SAM" id="MobiDB-lite"/>
    </source>
</evidence>
<gene>
    <name evidence="3" type="ORF">P7680_14635</name>
</gene>
<sequence length="130" mass="14280">MASVDNEFVLTFTELLTPLGNIRVNRMFGAFGLYCDGVFFAIIDDEVAYLKGDAQTLEAYEEMGMEPFVVPSGRAQTLSYYAVPGEWFDDVDQLMTYAHMALGAAHRAQAAKAAKASKKKPVRKRKSSGG</sequence>
<dbReference type="Proteomes" id="UP001529180">
    <property type="component" value="Unassembled WGS sequence"/>
</dbReference>
<dbReference type="PANTHER" id="PTHR36121:SF1">
    <property type="entry name" value="PROTEIN SXY"/>
    <property type="match status" value="1"/>
</dbReference>
<dbReference type="SUPFAM" id="SSF159894">
    <property type="entry name" value="YgaC/TfoX-N like"/>
    <property type="match status" value="1"/>
</dbReference>
<feature type="compositionally biased region" description="Basic residues" evidence="1">
    <location>
        <begin position="115"/>
        <end position="130"/>
    </location>
</feature>
<dbReference type="RefSeq" id="WP_114103659.1">
    <property type="nucleotide sequence ID" value="NZ_JARSBO010000007.1"/>
</dbReference>
<dbReference type="PANTHER" id="PTHR36121">
    <property type="entry name" value="PROTEIN SXY"/>
    <property type="match status" value="1"/>
</dbReference>
<protein>
    <submittedName>
        <fullName evidence="3">TfoX/Sxy family protein</fullName>
    </submittedName>
</protein>
<accession>A0ABT6GE27</accession>
<name>A0ABT6GE27_9PROT</name>
<comment type="caution">
    <text evidence="3">The sequence shown here is derived from an EMBL/GenBank/DDBJ whole genome shotgun (WGS) entry which is preliminary data.</text>
</comment>
<dbReference type="InterPro" id="IPR007076">
    <property type="entry name" value="TfoX_N"/>
</dbReference>
<proteinExistence type="predicted"/>
<evidence type="ECO:0000313" key="4">
    <source>
        <dbReference type="Proteomes" id="UP001529180"/>
    </source>
</evidence>
<reference evidence="3 4" key="1">
    <citation type="submission" date="2023-03" db="EMBL/GenBank/DDBJ databases">
        <title>Strain FZY0004 represents a novel species in the genus Thalassospira isolated from seawater.</title>
        <authorList>
            <person name="Fu Z.-Y."/>
        </authorList>
    </citation>
    <scope>NUCLEOTIDE SEQUENCE [LARGE SCALE GENOMIC DNA]</scope>
    <source>
        <strain evidence="3 4">FZY0004</strain>
    </source>
</reference>
<organism evidence="3 4">
    <name type="scientific">Thalassospira aquimaris</name>
    <dbReference type="NCBI Taxonomy" id="3037796"/>
    <lineage>
        <taxon>Bacteria</taxon>
        <taxon>Pseudomonadati</taxon>
        <taxon>Pseudomonadota</taxon>
        <taxon>Alphaproteobacteria</taxon>
        <taxon>Rhodospirillales</taxon>
        <taxon>Thalassospiraceae</taxon>
        <taxon>Thalassospira</taxon>
    </lineage>
</organism>
<feature type="region of interest" description="Disordered" evidence="1">
    <location>
        <begin position="111"/>
        <end position="130"/>
    </location>
</feature>
<dbReference type="EMBL" id="JARSBO010000007">
    <property type="protein sequence ID" value="MDG4720240.1"/>
    <property type="molecule type" value="Genomic_DNA"/>
</dbReference>
<evidence type="ECO:0000259" key="2">
    <source>
        <dbReference type="Pfam" id="PF04993"/>
    </source>
</evidence>
<keyword evidence="4" id="KW-1185">Reference proteome</keyword>
<dbReference type="Pfam" id="PF04993">
    <property type="entry name" value="TfoX_N"/>
    <property type="match status" value="1"/>
</dbReference>
<evidence type="ECO:0000313" key="3">
    <source>
        <dbReference type="EMBL" id="MDG4720240.1"/>
    </source>
</evidence>
<feature type="domain" description="TfoX N-terminal" evidence="2">
    <location>
        <begin position="14"/>
        <end position="105"/>
    </location>
</feature>
<dbReference type="InterPro" id="IPR047525">
    <property type="entry name" value="TfoX-like"/>
</dbReference>
<dbReference type="Gene3D" id="3.30.1460.30">
    <property type="entry name" value="YgaC/TfoX-N like chaperone"/>
    <property type="match status" value="1"/>
</dbReference>